<proteinExistence type="predicted"/>
<gene>
    <name evidence="3" type="ORF">PRZ48_012308</name>
</gene>
<accession>A0ABR0E4Y4</accession>
<dbReference type="PANTHER" id="PTHR11538:SF26">
    <property type="entry name" value="FERREDOXIN-FOLD ANTICODON-BINDING DOMAIN-CONTAINING PROTEIN 1"/>
    <property type="match status" value="1"/>
</dbReference>
<feature type="domain" description="25S rRNA (uridine-N(3))-methyltransferase BMT5-like" evidence="2">
    <location>
        <begin position="47"/>
        <end position="212"/>
    </location>
</feature>
<comment type="caution">
    <text evidence="3">The sequence shown here is derived from an EMBL/GenBank/DDBJ whole genome shotgun (WGS) entry which is preliminary data.</text>
</comment>
<dbReference type="InterPro" id="IPR029063">
    <property type="entry name" value="SAM-dependent_MTases_sf"/>
</dbReference>
<feature type="compositionally biased region" description="Low complexity" evidence="1">
    <location>
        <begin position="12"/>
        <end position="23"/>
    </location>
</feature>
<evidence type="ECO:0000259" key="2">
    <source>
        <dbReference type="Pfam" id="PF10354"/>
    </source>
</evidence>
<name>A0ABR0E4Y4_ZASCE</name>
<sequence length="268" mass="29740">MAKHKKRKLQNAPKKSSKPAMKATPQKPSKPPKLAPTIPFQAEDRILLVGEGDFSFAKSIVEEHGCCDVTATCFDSQTELFEKYQPQGEEHVKYLEDEGQTVLYGVDARKLDNNKSLKKGALFEVILFNFPHVGGKSTDVNRQVRFNQELLVSFFRAATPLLSPTGTIVVTLFEGEPYTLWNIRDLGRHTGLEVVRSFKFQAEAYPGYSHSRTLGNIEGGGGWKGEDRDSRSYVFRKKGGGDLQAGTGAEVHAKRKRSGGDESSDEDD</sequence>
<protein>
    <recommendedName>
        <fullName evidence="2">25S rRNA (uridine-N(3))-methyltransferase BMT5-like domain-containing protein</fullName>
    </recommendedName>
</protein>
<feature type="region of interest" description="Disordered" evidence="1">
    <location>
        <begin position="234"/>
        <end position="268"/>
    </location>
</feature>
<evidence type="ECO:0000313" key="3">
    <source>
        <dbReference type="EMBL" id="KAK4496328.1"/>
    </source>
</evidence>
<organism evidence="3 4">
    <name type="scientific">Zasmidium cellare</name>
    <name type="common">Wine cellar mold</name>
    <name type="synonym">Racodium cellare</name>
    <dbReference type="NCBI Taxonomy" id="395010"/>
    <lineage>
        <taxon>Eukaryota</taxon>
        <taxon>Fungi</taxon>
        <taxon>Dikarya</taxon>
        <taxon>Ascomycota</taxon>
        <taxon>Pezizomycotina</taxon>
        <taxon>Dothideomycetes</taxon>
        <taxon>Dothideomycetidae</taxon>
        <taxon>Mycosphaerellales</taxon>
        <taxon>Mycosphaerellaceae</taxon>
        <taxon>Zasmidium</taxon>
    </lineage>
</organism>
<evidence type="ECO:0000256" key="1">
    <source>
        <dbReference type="SAM" id="MobiDB-lite"/>
    </source>
</evidence>
<dbReference type="SUPFAM" id="SSF53335">
    <property type="entry name" value="S-adenosyl-L-methionine-dependent methyltransferases"/>
    <property type="match status" value="1"/>
</dbReference>
<dbReference type="PANTHER" id="PTHR11538">
    <property type="entry name" value="PHENYLALANYL-TRNA SYNTHETASE"/>
    <property type="match status" value="1"/>
</dbReference>
<dbReference type="EMBL" id="JAXOVC010000010">
    <property type="protein sequence ID" value="KAK4496328.1"/>
    <property type="molecule type" value="Genomic_DNA"/>
</dbReference>
<dbReference type="InterPro" id="IPR019446">
    <property type="entry name" value="BMT5-like"/>
</dbReference>
<feature type="region of interest" description="Disordered" evidence="1">
    <location>
        <begin position="1"/>
        <end position="36"/>
    </location>
</feature>
<dbReference type="Pfam" id="PF10354">
    <property type="entry name" value="BMT5-like"/>
    <property type="match status" value="1"/>
</dbReference>
<evidence type="ECO:0000313" key="4">
    <source>
        <dbReference type="Proteomes" id="UP001305779"/>
    </source>
</evidence>
<dbReference type="Proteomes" id="UP001305779">
    <property type="component" value="Unassembled WGS sequence"/>
</dbReference>
<reference evidence="3 4" key="1">
    <citation type="journal article" date="2023" name="G3 (Bethesda)">
        <title>A chromosome-level genome assembly of Zasmidium syzygii isolated from banana leaves.</title>
        <authorList>
            <person name="van Westerhoven A.C."/>
            <person name="Mehrabi R."/>
            <person name="Talebi R."/>
            <person name="Steentjes M.B.F."/>
            <person name="Corcolon B."/>
            <person name="Chong P.A."/>
            <person name="Kema G.H.J."/>
            <person name="Seidl M.F."/>
        </authorList>
    </citation>
    <scope>NUCLEOTIDE SEQUENCE [LARGE SCALE GENOMIC DNA]</scope>
    <source>
        <strain evidence="3 4">P124</strain>
    </source>
</reference>
<keyword evidence="4" id="KW-1185">Reference proteome</keyword>